<feature type="non-terminal residue" evidence="1">
    <location>
        <position position="67"/>
    </location>
</feature>
<gene>
    <name evidence="1" type="ORF">X975_17631</name>
</gene>
<reference evidence="1 2" key="1">
    <citation type="submission" date="2013-11" db="EMBL/GenBank/DDBJ databases">
        <title>Genome sequencing of Stegodyphus mimosarum.</title>
        <authorList>
            <person name="Bechsgaard J."/>
        </authorList>
    </citation>
    <scope>NUCLEOTIDE SEQUENCE [LARGE SCALE GENOMIC DNA]</scope>
</reference>
<evidence type="ECO:0000313" key="2">
    <source>
        <dbReference type="Proteomes" id="UP000054359"/>
    </source>
</evidence>
<dbReference type="EMBL" id="KK118485">
    <property type="protein sequence ID" value="KFM73093.1"/>
    <property type="molecule type" value="Genomic_DNA"/>
</dbReference>
<organism evidence="1 2">
    <name type="scientific">Stegodyphus mimosarum</name>
    <name type="common">African social velvet spider</name>
    <dbReference type="NCBI Taxonomy" id="407821"/>
    <lineage>
        <taxon>Eukaryota</taxon>
        <taxon>Metazoa</taxon>
        <taxon>Ecdysozoa</taxon>
        <taxon>Arthropoda</taxon>
        <taxon>Chelicerata</taxon>
        <taxon>Arachnida</taxon>
        <taxon>Araneae</taxon>
        <taxon>Araneomorphae</taxon>
        <taxon>Entelegynae</taxon>
        <taxon>Eresoidea</taxon>
        <taxon>Eresidae</taxon>
        <taxon>Stegodyphus</taxon>
    </lineage>
</organism>
<sequence length="67" mass="7671">MSGVLQSREGAEWNEWNQDCIACLLRLIYQFGIEGNEDDYVGGDSDLPRKRAKRIRKSSSDKLLIPK</sequence>
<keyword evidence="2" id="KW-1185">Reference proteome</keyword>
<proteinExistence type="predicted"/>
<dbReference type="STRING" id="407821.A0A087U6V4"/>
<protein>
    <submittedName>
        <fullName evidence="1">Uncharacterized protein</fullName>
    </submittedName>
</protein>
<evidence type="ECO:0000313" key="1">
    <source>
        <dbReference type="EMBL" id="KFM73093.1"/>
    </source>
</evidence>
<dbReference type="AlphaFoldDB" id="A0A087U6V4"/>
<accession>A0A087U6V4</accession>
<name>A0A087U6V4_STEMI</name>
<dbReference type="Proteomes" id="UP000054359">
    <property type="component" value="Unassembled WGS sequence"/>
</dbReference>